<organism evidence="2 3">
    <name type="scientific">Cutaneotrichosporon oleaginosum</name>
    <dbReference type="NCBI Taxonomy" id="879819"/>
    <lineage>
        <taxon>Eukaryota</taxon>
        <taxon>Fungi</taxon>
        <taxon>Dikarya</taxon>
        <taxon>Basidiomycota</taxon>
        <taxon>Agaricomycotina</taxon>
        <taxon>Tremellomycetes</taxon>
        <taxon>Trichosporonales</taxon>
        <taxon>Trichosporonaceae</taxon>
        <taxon>Cutaneotrichosporon</taxon>
    </lineage>
</organism>
<protein>
    <recommendedName>
        <fullName evidence="4">Actin cytoskeleton organization protein</fullName>
    </recommendedName>
</protein>
<gene>
    <name evidence="2" type="ORF">CC85DRAFT_331142</name>
</gene>
<dbReference type="RefSeq" id="XP_018275463.1">
    <property type="nucleotide sequence ID" value="XM_018427010.1"/>
</dbReference>
<reference evidence="2 3" key="1">
    <citation type="submission" date="2015-03" db="EMBL/GenBank/DDBJ databases">
        <title>Genomics and transcriptomics of the oil-accumulating basidiomycete yeast T. oleaginosus allow insights into substrate utilization and the diverse evolutionary trajectories of mating systems in fungi.</title>
        <authorList>
            <consortium name="DOE Joint Genome Institute"/>
            <person name="Kourist R."/>
            <person name="Kracht O."/>
            <person name="Bracharz F."/>
            <person name="Lipzen A."/>
            <person name="Nolan M."/>
            <person name="Ohm R."/>
            <person name="Grigoriev I."/>
            <person name="Sun S."/>
            <person name="Heitman J."/>
            <person name="Bruck T."/>
            <person name="Nowrousian M."/>
        </authorList>
    </citation>
    <scope>NUCLEOTIDE SEQUENCE [LARGE SCALE GENOMIC DNA]</scope>
    <source>
        <strain evidence="2 3">IBC0246</strain>
    </source>
</reference>
<comment type="similarity">
    <text evidence="1">Belongs to the MDM20/NAA25 family.</text>
</comment>
<evidence type="ECO:0008006" key="4">
    <source>
        <dbReference type="Google" id="ProtNLM"/>
    </source>
</evidence>
<sequence>MTRPVDWAAEERKLQPVFDDIHEGRLKTAQAAVDRWLKKHPKSQTALVARMMLADLTGQGRAAVLKVYEDVQATAPLSPRSIWRVAAVLRSIRCPEMVLDMFQALWEQRPSVPDLGDQVFFEAAAMGKTDLMASTSRKTFNLQKMPARARLAAYAAWADATPSPTDATPFPRAAEKVLLPAQLLIRTTGSEVPTSETLWLRLQVALGAGDHAEAWRLVKAERKGALSRRWFGMQAARELAARDDPAAPADQVWADEYEATAELLRNDGEAQHNYAFYRHLMEAARDAERREKAVALFRDLVPKIGAKERAPLLALLELDMRAPSLSEEEWEATVHEYLARWGGKWTAQSDLAGIVGTHGDTLKKVMKEAAGCPHTDVGSFVSRAVAELYLLSVDPPTPSVDEARRLWELYSAGLAYGKNLTSMDPQPADPVGMTAVSMLGRLWQTNPEDEAPLQYAAECLESMVAASPSSYYARFTLCRVYRLLGAPGLYAQHLKKMSLSEIQLDNLLHIVSERGGIEADAAGIALWTELEGRATDMYGRAVTDLPNYIKQALQNETYSKVHGMRALIRALERSVAQRVLEVEELSVALANGSSMSESTVESLSAALKDDTPFVDNRNFELMADGFVGGSAPQPTMSEEAVRVLAAALLGVAAYLSGRPDAPALPDRSGLSATDKAFVDGIETLLAAATAATAAPTSVSPTTPPAPVTASPVAELYDASIAAVRSAPTTWARVDAYTSLARLAGAARAVEKRVTELAGPAKKGKKRPAGLVQLGVGLRTTREALPKRLAEVNAVMRKEVAWASGGLVEDLSKDISAKVAEARADLCAGIARLITPK</sequence>
<dbReference type="OrthoDB" id="1874341at2759"/>
<dbReference type="AlphaFoldDB" id="A0A0J0XD49"/>
<dbReference type="PANTHER" id="PTHR22767">
    <property type="entry name" value="N-TERMINAL ACETYLTRANSFERASE-RELATED"/>
    <property type="match status" value="1"/>
</dbReference>
<evidence type="ECO:0000313" key="3">
    <source>
        <dbReference type="Proteomes" id="UP000053611"/>
    </source>
</evidence>
<dbReference type="PANTHER" id="PTHR22767:SF3">
    <property type="entry name" value="N-ALPHA-ACETYLTRANSFERASE 25, NATB AUXILIARY SUBUNIT"/>
    <property type="match status" value="1"/>
</dbReference>
<dbReference type="Pfam" id="PF09797">
    <property type="entry name" value="NatB_MDM20"/>
    <property type="match status" value="1"/>
</dbReference>
<name>A0A0J0XD49_9TREE</name>
<proteinExistence type="inferred from homology"/>
<dbReference type="EMBL" id="KQ087275">
    <property type="protein sequence ID" value="KLT38972.1"/>
    <property type="molecule type" value="Genomic_DNA"/>
</dbReference>
<dbReference type="GeneID" id="28987613"/>
<accession>A0A0J0XD49</accession>
<evidence type="ECO:0000256" key="1">
    <source>
        <dbReference type="ARBA" id="ARBA00006298"/>
    </source>
</evidence>
<keyword evidence="3" id="KW-1185">Reference proteome</keyword>
<dbReference type="GO" id="GO:0031416">
    <property type="term" value="C:NatB complex"/>
    <property type="evidence" value="ECO:0007669"/>
    <property type="project" value="TreeGrafter"/>
</dbReference>
<evidence type="ECO:0000313" key="2">
    <source>
        <dbReference type="EMBL" id="KLT38972.1"/>
    </source>
</evidence>
<dbReference type="STRING" id="879819.A0A0J0XD49"/>
<dbReference type="InterPro" id="IPR019183">
    <property type="entry name" value="NAA25_NatB_aux_su"/>
</dbReference>
<dbReference type="Proteomes" id="UP000053611">
    <property type="component" value="Unassembled WGS sequence"/>
</dbReference>